<dbReference type="EMBL" id="CAWUPB010000246">
    <property type="protein sequence ID" value="CAK7324302.1"/>
    <property type="molecule type" value="Genomic_DNA"/>
</dbReference>
<feature type="compositionally biased region" description="Basic and acidic residues" evidence="10">
    <location>
        <begin position="249"/>
        <end position="258"/>
    </location>
</feature>
<evidence type="ECO:0000256" key="4">
    <source>
        <dbReference type="ARBA" id="ARBA00023015"/>
    </source>
</evidence>
<dbReference type="GO" id="GO:0009736">
    <property type="term" value="P:cytokinin-activated signaling pathway"/>
    <property type="evidence" value="ECO:0007669"/>
    <property type="project" value="InterPro"/>
</dbReference>
<keyword evidence="4" id="KW-0805">Transcription regulation</keyword>
<feature type="domain" description="CCT" evidence="12">
    <location>
        <begin position="664"/>
        <end position="706"/>
    </location>
</feature>
<keyword evidence="5" id="KW-0090">Biological rhythms</keyword>
<name>A0AAV1QRC4_9ROSI</name>
<keyword evidence="6" id="KW-0804">Transcription</keyword>
<comment type="caution">
    <text evidence="13">The sequence shown here is derived from an EMBL/GenBank/DDBJ whole genome shotgun (WGS) entry which is preliminary data.</text>
</comment>
<gene>
    <name evidence="13" type="ORF">DCAF_LOCUS1942</name>
</gene>
<dbReference type="SUPFAM" id="SSF52172">
    <property type="entry name" value="CheY-like"/>
    <property type="match status" value="1"/>
</dbReference>
<dbReference type="PROSITE" id="PS50110">
    <property type="entry name" value="RESPONSE_REGULATORY"/>
    <property type="match status" value="1"/>
</dbReference>
<dbReference type="InterPro" id="IPR010402">
    <property type="entry name" value="CCT_domain"/>
</dbReference>
<evidence type="ECO:0000256" key="9">
    <source>
        <dbReference type="PROSITE-ProRule" id="PRU00357"/>
    </source>
</evidence>
<feature type="region of interest" description="Disordered" evidence="10">
    <location>
        <begin position="1"/>
        <end position="45"/>
    </location>
</feature>
<dbReference type="Pfam" id="PF06203">
    <property type="entry name" value="CCT"/>
    <property type="match status" value="1"/>
</dbReference>
<dbReference type="GO" id="GO:0005634">
    <property type="term" value="C:nucleus"/>
    <property type="evidence" value="ECO:0007669"/>
    <property type="project" value="UniProtKB-SubCell"/>
</dbReference>
<evidence type="ECO:0000256" key="6">
    <source>
        <dbReference type="ARBA" id="ARBA00023163"/>
    </source>
</evidence>
<feature type="compositionally biased region" description="Polar residues" evidence="10">
    <location>
        <begin position="537"/>
        <end position="546"/>
    </location>
</feature>
<proteinExistence type="inferred from homology"/>
<organism evidence="13 14">
    <name type="scientific">Dovyalis caffra</name>
    <dbReference type="NCBI Taxonomy" id="77055"/>
    <lineage>
        <taxon>Eukaryota</taxon>
        <taxon>Viridiplantae</taxon>
        <taxon>Streptophyta</taxon>
        <taxon>Embryophyta</taxon>
        <taxon>Tracheophyta</taxon>
        <taxon>Spermatophyta</taxon>
        <taxon>Magnoliopsida</taxon>
        <taxon>eudicotyledons</taxon>
        <taxon>Gunneridae</taxon>
        <taxon>Pentapetalae</taxon>
        <taxon>rosids</taxon>
        <taxon>fabids</taxon>
        <taxon>Malpighiales</taxon>
        <taxon>Salicaceae</taxon>
        <taxon>Flacourtieae</taxon>
        <taxon>Dovyalis</taxon>
    </lineage>
</organism>
<comment type="caution">
    <text evidence="8">Lacks conserved residue(s) required for the propagation of feature annotation.</text>
</comment>
<dbReference type="PANTHER" id="PTHR43874">
    <property type="entry name" value="TWO-COMPONENT RESPONSE REGULATOR"/>
    <property type="match status" value="1"/>
</dbReference>
<reference evidence="13 14" key="1">
    <citation type="submission" date="2024-01" db="EMBL/GenBank/DDBJ databases">
        <authorList>
            <person name="Waweru B."/>
        </authorList>
    </citation>
    <scope>NUCLEOTIDE SEQUENCE [LARGE SCALE GENOMIC DNA]</scope>
</reference>
<keyword evidence="7 9" id="KW-0539">Nucleus</keyword>
<dbReference type="Pfam" id="PF00072">
    <property type="entry name" value="Response_reg"/>
    <property type="match status" value="1"/>
</dbReference>
<evidence type="ECO:0000256" key="1">
    <source>
        <dbReference type="ARBA" id="ARBA00004123"/>
    </source>
</evidence>
<comment type="similarity">
    <text evidence="2">Belongs to the ARR-like family.</text>
</comment>
<dbReference type="PROSITE" id="PS51017">
    <property type="entry name" value="CCT"/>
    <property type="match status" value="1"/>
</dbReference>
<keyword evidence="3" id="KW-0902">Two-component regulatory system</keyword>
<feature type="compositionally biased region" description="Basic and acidic residues" evidence="10">
    <location>
        <begin position="12"/>
        <end position="29"/>
    </location>
</feature>
<dbReference type="PANTHER" id="PTHR43874:SF95">
    <property type="entry name" value="TWO-COMPONENT RESPONSE REGULATOR-LIKE APRR5"/>
    <property type="match status" value="1"/>
</dbReference>
<protein>
    <recommendedName>
        <fullName evidence="15">Two-component response regulator-like APRR5</fullName>
    </recommendedName>
</protein>
<dbReference type="GO" id="GO:0000160">
    <property type="term" value="P:phosphorelay signal transduction system"/>
    <property type="evidence" value="ECO:0007669"/>
    <property type="project" value="UniProtKB-KW"/>
</dbReference>
<evidence type="ECO:0000259" key="11">
    <source>
        <dbReference type="PROSITE" id="PS50110"/>
    </source>
</evidence>
<dbReference type="InterPro" id="IPR001789">
    <property type="entry name" value="Sig_transdc_resp-reg_receiver"/>
</dbReference>
<dbReference type="AlphaFoldDB" id="A0AAV1QRC4"/>
<dbReference type="Gene3D" id="3.40.50.2300">
    <property type="match status" value="1"/>
</dbReference>
<evidence type="ECO:0000256" key="3">
    <source>
        <dbReference type="ARBA" id="ARBA00023012"/>
    </source>
</evidence>
<evidence type="ECO:0000256" key="7">
    <source>
        <dbReference type="ARBA" id="ARBA00023242"/>
    </source>
</evidence>
<keyword evidence="14" id="KW-1185">Reference proteome</keyword>
<dbReference type="Proteomes" id="UP001314170">
    <property type="component" value="Unassembled WGS sequence"/>
</dbReference>
<comment type="subcellular location">
    <subcellularLocation>
        <location evidence="1 9">Nucleus</location>
    </subcellularLocation>
</comment>
<evidence type="ECO:0000259" key="12">
    <source>
        <dbReference type="PROSITE" id="PS51017"/>
    </source>
</evidence>
<sequence length="718" mass="79499">MGEVVVSSGEEWEVKTWSETEMEKQSREETESETGVVKRRRRKKKKGGEEVNNGLVRWERFLPKMVLRVLLVEADDSTRQIIAALLRKCSYKVATVPDGLKAWEILKARPHNIDLVLTEVDLPSISGYALLSLITEHEICKNIPVISMIGRMNFRININDLINLCDKGTYSDVFGSFCSDVISGFSAADYLVKPIRKNELINLWQHVWRRQSSLAGAQEESVGQDKVEATSENNAASNHSIGEMASIQRSKEQAEKGSDSQSSCTKPDLGAEGVHMENMQEFLQPVWSKFSLTDMNMQKHEGRVNLGQKLLVRDSEAEGSAAAACKDSNKMTADKEISLGSGRMDANIGIKGCDNNDALANYPREAIDFMGASTNHSSSFNNVKINFGSSPHLDLSLRRSQPSGFEIQVTEEKQTLRHSNPSAFTRYTNRPLQLPHSALANTGNQKEFGANYDRKIFSNVNGYNSDAFCLAPSTQRSAISLTAGQSKESEFATSSSGQKVFPVQIPVKDARFNNLCNSYGSVYPPIFCKQSGLSPMMSTSSASQQEPAYKANPFQHSNYGSTSEQLYGQLGQNANDSTNGSLQKQENKLDSLEDRGHISPATDQSASSSFCNGAASHFNSMGYGSTSGSNSNVDQVANVRAASESKNEGGVFTHNSNSHRSIQREAALNKFRLKRKERCYEKKVRYESRKKLAEQRPRVKGQFVRQVYIDPSLPESDQ</sequence>
<evidence type="ECO:0000313" key="13">
    <source>
        <dbReference type="EMBL" id="CAK7324302.1"/>
    </source>
</evidence>
<dbReference type="InterPro" id="IPR045279">
    <property type="entry name" value="ARR-like"/>
</dbReference>
<dbReference type="SMART" id="SM00448">
    <property type="entry name" value="REC"/>
    <property type="match status" value="1"/>
</dbReference>
<evidence type="ECO:0000256" key="10">
    <source>
        <dbReference type="SAM" id="MobiDB-lite"/>
    </source>
</evidence>
<evidence type="ECO:0000256" key="5">
    <source>
        <dbReference type="ARBA" id="ARBA00023108"/>
    </source>
</evidence>
<feature type="region of interest" description="Disordered" evidence="10">
    <location>
        <begin position="537"/>
        <end position="562"/>
    </location>
</feature>
<feature type="domain" description="Response regulatory" evidence="11">
    <location>
        <begin position="68"/>
        <end position="208"/>
    </location>
</feature>
<feature type="region of interest" description="Disordered" evidence="10">
    <location>
        <begin position="219"/>
        <end position="270"/>
    </location>
</feature>
<dbReference type="InterPro" id="IPR011006">
    <property type="entry name" value="CheY-like_superfamily"/>
</dbReference>
<accession>A0AAV1QRC4</accession>
<evidence type="ECO:0000256" key="2">
    <source>
        <dbReference type="ARBA" id="ARBA00010330"/>
    </source>
</evidence>
<evidence type="ECO:0008006" key="15">
    <source>
        <dbReference type="Google" id="ProtNLM"/>
    </source>
</evidence>
<evidence type="ECO:0000256" key="8">
    <source>
        <dbReference type="PROSITE-ProRule" id="PRU00169"/>
    </source>
</evidence>
<dbReference type="GO" id="GO:0048511">
    <property type="term" value="P:rhythmic process"/>
    <property type="evidence" value="ECO:0007669"/>
    <property type="project" value="UniProtKB-KW"/>
</dbReference>
<feature type="compositionally biased region" description="Polar residues" evidence="10">
    <location>
        <begin position="230"/>
        <end position="240"/>
    </location>
</feature>
<evidence type="ECO:0000313" key="14">
    <source>
        <dbReference type="Proteomes" id="UP001314170"/>
    </source>
</evidence>